<dbReference type="eggNOG" id="KOG4155">
    <property type="taxonomic scope" value="Eukaryota"/>
</dbReference>
<keyword evidence="2" id="KW-0677">Repeat</keyword>
<feature type="repeat" description="WD" evidence="3">
    <location>
        <begin position="1243"/>
        <end position="1284"/>
    </location>
</feature>
<dbReference type="SUPFAM" id="SSF50960">
    <property type="entry name" value="TolB, C-terminal domain"/>
    <property type="match status" value="1"/>
</dbReference>
<dbReference type="PROSITE" id="PS00678">
    <property type="entry name" value="WD_REPEATS_1"/>
    <property type="match status" value="14"/>
</dbReference>
<feature type="repeat" description="WD" evidence="3">
    <location>
        <begin position="1286"/>
        <end position="1327"/>
    </location>
</feature>
<evidence type="ECO:0000256" key="3">
    <source>
        <dbReference type="PROSITE-ProRule" id="PRU00221"/>
    </source>
</evidence>
<dbReference type="InterPro" id="IPR020472">
    <property type="entry name" value="WD40_PAC1"/>
</dbReference>
<feature type="repeat" description="WD" evidence="3">
    <location>
        <begin position="1028"/>
        <end position="1069"/>
    </location>
</feature>
<dbReference type="InterPro" id="IPR003593">
    <property type="entry name" value="AAA+_ATPase"/>
</dbReference>
<dbReference type="SUPFAM" id="SSF52540">
    <property type="entry name" value="P-loop containing nucleoside triphosphate hydrolases"/>
    <property type="match status" value="1"/>
</dbReference>
<dbReference type="PANTHER" id="PTHR22847:SF637">
    <property type="entry name" value="WD REPEAT DOMAIN 5B"/>
    <property type="match status" value="1"/>
</dbReference>
<dbReference type="HOGENOM" id="CLU_000288_6_3_1"/>
<evidence type="ECO:0000256" key="1">
    <source>
        <dbReference type="ARBA" id="ARBA00022574"/>
    </source>
</evidence>
<evidence type="ECO:0000313" key="6">
    <source>
        <dbReference type="EMBL" id="ETW77087.1"/>
    </source>
</evidence>
<dbReference type="Pfam" id="PF00400">
    <property type="entry name" value="WD40"/>
    <property type="match status" value="14"/>
</dbReference>
<dbReference type="GO" id="GO:0005634">
    <property type="term" value="C:nucleus"/>
    <property type="evidence" value="ECO:0007669"/>
    <property type="project" value="TreeGrafter"/>
</dbReference>
<dbReference type="Pfam" id="PF24883">
    <property type="entry name" value="NPHP3_N"/>
    <property type="match status" value="1"/>
</dbReference>
<dbReference type="InterPro" id="IPR056884">
    <property type="entry name" value="NPHP3-like_N"/>
</dbReference>
<sequence length="1531" mass="166045">MHIALQIYLKLCPRRPHLLRAFDLPKGSNSTSKHSKFCCVVTVDEKQKKTEVVKGLSPEWNESFSFDAHPSSILKLDIFAYHRVRKNQHIGGISEPIDNLCPSILDGGNCDVTKTVSGQRNARVELRLAVEVDHLQTVPANLLKITEAALSDMHVLAKPADLAIGTSTSAFEPVTDLVEIWTPLLSKVQIFCQLMDGIAEILKTQIDRDDKIHKLFATMNSFYDIVSDLQKESEKIDSLHDLLQRIAQQTTECCYFIRDYAKTKGFVSDADDKINGFCAVFDDFKSEFYGRATVKTQVVVTRILNEVQGLAADINLDDIPYANDASFDETKACQVGTRVQILDDIAKWVNEDDAPRILFLSGAAGTGKSAIAHTIAHRFKKMNRLGSSFCFVRGRTDRGPDKLFSTVARDLADFDQGIRCALHEVVKDNKALRVTSKVSQQFDNLLLKPLEKLTIAGPLVIVIDALDECGDAKTRKDLLRDLAHKTKALPTNFRILLTSRPEADIEDVFHASDHVLVKSMEDLSSSTEADINLYINAHLGDPDISDIDNECKRVLVAKCEGLFQWASVACEFIKGLGEPGSTHRERFDLIVQGKTDEAWPLDSLYRTVLDHLFRTANTTVMNRFKLVMSLVLTAFEPLSVQSLEEILRAAKDGIPGFKDGIPGFKASIILRYMGSLLSGVAGKDGVRPLHTSFRDFLLDPSRSADFYIDTSNTHAEFTVASLSIMKTQLSFNVCHLKSSHVANKDIPDLADRIDRYIPAHLSYCCRSWVNHLDCTAANVASEPTILKDVEVVLTDKLLFWLEVMSLLRAIPGALQAMSLLTKWSLSLSHGRLSELTSGARAFLIAFGSPMLQSTPHVYLSALPFAPQSSTVFKMYAKDFPQVLRVSAGADKHWSIIQDIIHARSSVSCITFSPDGLRVVSGSEDSTIRLWDAATGAAMGDPLEGHTERVKSVAFSPDGLRIVSGSDDSTIRLWDVVTGAAMGDPLKGHTETVNSVAFSPDGLRIASGSEDSTIRLWDVVTGAAMGDPLEGHTGWVNSVAFSPDGLRIVSGSSDRTIRLWDAATGAAMGDPLEGHTDRVKSVAFSPDGLRIASGSDDWTIRLWDAATGAAMGDPLEGHTDWVNSVAFSPDGLRIVSGSSDSTIRLWDAATGAAMGDPLEGHIGWVNSVAFSPDGLRIVSGSDDSTIRLWDVVTGAAMGDPLEGHTDRVNSVAFSPDGLRIVSGSSDLTIRLWDAATGAAMGDPLEGHTGWVNSVAFSPDGLRIVSGSDDSTIRLWDAATGAAMGDPLKGHTSLVTSVAFSPDGLRIVSGSSDLTIRLWDAATGAAMGDPLEGHTDRVNSVAFSPDGLRIVSGSDDLTIRLWDVVTGAAMGDPLEGHTSWVTSVAFSPDGLRIASGSLDRTIWLWDVVTGAAMGDPLEGHTSWITSVAFSPDGLRIASGSFDKTIRLWDVATGTAMDDPLDGHTGWVDSIAFSPDGLRIVSGSFDKIIRVWDVTSMIGEIGGSQVTLRSDTNSHNTPTRLFGMDPVDLALSEH</sequence>
<dbReference type="Proteomes" id="UP000030671">
    <property type="component" value="Unassembled WGS sequence"/>
</dbReference>
<dbReference type="PROSITE" id="PS50004">
    <property type="entry name" value="C2"/>
    <property type="match status" value="1"/>
</dbReference>
<protein>
    <recommendedName>
        <fullName evidence="8">WD40 repeat-like protein</fullName>
    </recommendedName>
</protein>
<reference evidence="6 7" key="1">
    <citation type="journal article" date="2012" name="New Phytol.">
        <title>Insight into trade-off between wood decay and parasitism from the genome of a fungal forest pathogen.</title>
        <authorList>
            <person name="Olson A."/>
            <person name="Aerts A."/>
            <person name="Asiegbu F."/>
            <person name="Belbahri L."/>
            <person name="Bouzid O."/>
            <person name="Broberg A."/>
            <person name="Canback B."/>
            <person name="Coutinho P.M."/>
            <person name="Cullen D."/>
            <person name="Dalman K."/>
            <person name="Deflorio G."/>
            <person name="van Diepen L.T."/>
            <person name="Dunand C."/>
            <person name="Duplessis S."/>
            <person name="Durling M."/>
            <person name="Gonthier P."/>
            <person name="Grimwood J."/>
            <person name="Fossdal C.G."/>
            <person name="Hansson D."/>
            <person name="Henrissat B."/>
            <person name="Hietala A."/>
            <person name="Himmelstrand K."/>
            <person name="Hoffmeister D."/>
            <person name="Hogberg N."/>
            <person name="James T.Y."/>
            <person name="Karlsson M."/>
            <person name="Kohler A."/>
            <person name="Kues U."/>
            <person name="Lee Y.H."/>
            <person name="Lin Y.C."/>
            <person name="Lind M."/>
            <person name="Lindquist E."/>
            <person name="Lombard V."/>
            <person name="Lucas S."/>
            <person name="Lunden K."/>
            <person name="Morin E."/>
            <person name="Murat C."/>
            <person name="Park J."/>
            <person name="Raffaello T."/>
            <person name="Rouze P."/>
            <person name="Salamov A."/>
            <person name="Schmutz J."/>
            <person name="Solheim H."/>
            <person name="Stahlberg J."/>
            <person name="Velez H."/>
            <person name="de Vries R.P."/>
            <person name="Wiebenga A."/>
            <person name="Woodward S."/>
            <person name="Yakovlev I."/>
            <person name="Garbelotto M."/>
            <person name="Martin F."/>
            <person name="Grigoriev I.V."/>
            <person name="Stenlid J."/>
        </authorList>
    </citation>
    <scope>NUCLEOTIDE SEQUENCE [LARGE SCALE GENOMIC DNA]</scope>
    <source>
        <strain evidence="6 7">TC 32-1</strain>
    </source>
</reference>
<dbReference type="Gene3D" id="3.40.50.300">
    <property type="entry name" value="P-loop containing nucleotide triphosphate hydrolases"/>
    <property type="match status" value="1"/>
</dbReference>
<dbReference type="SUPFAM" id="SSF101908">
    <property type="entry name" value="Putative isomerase YbhE"/>
    <property type="match status" value="1"/>
</dbReference>
<dbReference type="PRINTS" id="PR00320">
    <property type="entry name" value="GPROTEINBRPT"/>
</dbReference>
<dbReference type="InterPro" id="IPR027417">
    <property type="entry name" value="P-loop_NTPase"/>
</dbReference>
<feature type="repeat" description="WD" evidence="3">
    <location>
        <begin position="1114"/>
        <end position="1155"/>
    </location>
</feature>
<dbReference type="InterPro" id="IPR000008">
    <property type="entry name" value="C2_dom"/>
</dbReference>
<organism evidence="6 7">
    <name type="scientific">Heterobasidion irregulare (strain TC 32-1)</name>
    <dbReference type="NCBI Taxonomy" id="747525"/>
    <lineage>
        <taxon>Eukaryota</taxon>
        <taxon>Fungi</taxon>
        <taxon>Dikarya</taxon>
        <taxon>Basidiomycota</taxon>
        <taxon>Agaricomycotina</taxon>
        <taxon>Agaricomycetes</taxon>
        <taxon>Russulales</taxon>
        <taxon>Bondarzewiaceae</taxon>
        <taxon>Heterobasidion</taxon>
        <taxon>Heterobasidion annosum species complex</taxon>
    </lineage>
</organism>
<evidence type="ECO:0000256" key="2">
    <source>
        <dbReference type="ARBA" id="ARBA00022737"/>
    </source>
</evidence>
<dbReference type="PROSITE" id="PS50837">
    <property type="entry name" value="NACHT"/>
    <property type="match status" value="1"/>
</dbReference>
<dbReference type="SUPFAM" id="SSF49562">
    <property type="entry name" value="C2 domain (Calcium/lipid-binding domain, CaLB)"/>
    <property type="match status" value="1"/>
</dbReference>
<dbReference type="InterPro" id="IPR019775">
    <property type="entry name" value="WD40_repeat_CS"/>
</dbReference>
<dbReference type="RefSeq" id="XP_009550633.1">
    <property type="nucleotide sequence ID" value="XM_009552338.1"/>
</dbReference>
<dbReference type="GeneID" id="20668505"/>
<evidence type="ECO:0000313" key="7">
    <source>
        <dbReference type="Proteomes" id="UP000030671"/>
    </source>
</evidence>
<dbReference type="InParanoid" id="W4JU56"/>
<feature type="domain" description="NACHT" evidence="5">
    <location>
        <begin position="356"/>
        <end position="507"/>
    </location>
</feature>
<dbReference type="PROSITE" id="PS50294">
    <property type="entry name" value="WD_REPEATS_REGION"/>
    <property type="match status" value="14"/>
</dbReference>
<dbReference type="InterPro" id="IPR036322">
    <property type="entry name" value="WD40_repeat_dom_sf"/>
</dbReference>
<dbReference type="Gene3D" id="2.60.40.150">
    <property type="entry name" value="C2 domain"/>
    <property type="match status" value="1"/>
</dbReference>
<dbReference type="PANTHER" id="PTHR22847">
    <property type="entry name" value="WD40 REPEAT PROTEIN"/>
    <property type="match status" value="1"/>
</dbReference>
<feature type="domain" description="C2" evidence="4">
    <location>
        <begin position="1"/>
        <end position="112"/>
    </location>
</feature>
<dbReference type="InterPro" id="IPR001680">
    <property type="entry name" value="WD40_rpt"/>
</dbReference>
<dbReference type="SMART" id="SM00320">
    <property type="entry name" value="WD40"/>
    <property type="match status" value="14"/>
</dbReference>
<dbReference type="STRING" id="747525.W4JU56"/>
<dbReference type="SMART" id="SM00239">
    <property type="entry name" value="C2"/>
    <property type="match status" value="1"/>
</dbReference>
<dbReference type="KEGG" id="hir:HETIRDRAFT_174269"/>
<gene>
    <name evidence="6" type="ORF">HETIRDRAFT_174269</name>
</gene>
<keyword evidence="7" id="KW-1185">Reference proteome</keyword>
<feature type="repeat" description="WD" evidence="3">
    <location>
        <begin position="899"/>
        <end position="940"/>
    </location>
</feature>
<dbReference type="Pfam" id="PF00168">
    <property type="entry name" value="C2"/>
    <property type="match status" value="1"/>
</dbReference>
<dbReference type="InterPro" id="IPR015943">
    <property type="entry name" value="WD40/YVTN_repeat-like_dom_sf"/>
</dbReference>
<dbReference type="OrthoDB" id="163438at2759"/>
<dbReference type="SUPFAM" id="SSF50978">
    <property type="entry name" value="WD40 repeat-like"/>
    <property type="match status" value="1"/>
</dbReference>
<keyword evidence="1 3" id="KW-0853">WD repeat</keyword>
<feature type="repeat" description="WD" evidence="3">
    <location>
        <begin position="1372"/>
        <end position="1413"/>
    </location>
</feature>
<feature type="repeat" description="WD" evidence="3">
    <location>
        <begin position="1458"/>
        <end position="1493"/>
    </location>
</feature>
<dbReference type="InterPro" id="IPR035892">
    <property type="entry name" value="C2_domain_sf"/>
</dbReference>
<feature type="repeat" description="WD" evidence="3">
    <location>
        <begin position="1071"/>
        <end position="1112"/>
    </location>
</feature>
<dbReference type="EMBL" id="KI925463">
    <property type="protein sequence ID" value="ETW77087.1"/>
    <property type="molecule type" value="Genomic_DNA"/>
</dbReference>
<feature type="repeat" description="WD" evidence="3">
    <location>
        <begin position="1329"/>
        <end position="1370"/>
    </location>
</feature>
<feature type="repeat" description="WD" evidence="3">
    <location>
        <begin position="1200"/>
        <end position="1241"/>
    </location>
</feature>
<evidence type="ECO:0008006" key="8">
    <source>
        <dbReference type="Google" id="ProtNLM"/>
    </source>
</evidence>
<dbReference type="CDD" id="cd00030">
    <property type="entry name" value="C2"/>
    <property type="match status" value="1"/>
</dbReference>
<evidence type="ECO:0000259" key="5">
    <source>
        <dbReference type="PROSITE" id="PS50837"/>
    </source>
</evidence>
<feature type="repeat" description="WD" evidence="3">
    <location>
        <begin position="1415"/>
        <end position="1456"/>
    </location>
</feature>
<feature type="repeat" description="WD" evidence="3">
    <location>
        <begin position="942"/>
        <end position="983"/>
    </location>
</feature>
<feature type="repeat" description="WD" evidence="3">
    <location>
        <begin position="985"/>
        <end position="1026"/>
    </location>
</feature>
<proteinExistence type="predicted"/>
<dbReference type="SMART" id="SM00382">
    <property type="entry name" value="AAA"/>
    <property type="match status" value="1"/>
</dbReference>
<feature type="repeat" description="WD" evidence="3">
    <location>
        <begin position="1157"/>
        <end position="1198"/>
    </location>
</feature>
<dbReference type="PROSITE" id="PS50082">
    <property type="entry name" value="WD_REPEATS_2"/>
    <property type="match status" value="14"/>
</dbReference>
<dbReference type="InterPro" id="IPR007111">
    <property type="entry name" value="NACHT_NTPase"/>
</dbReference>
<dbReference type="CDD" id="cd00200">
    <property type="entry name" value="WD40"/>
    <property type="match status" value="2"/>
</dbReference>
<accession>W4JU56</accession>
<dbReference type="GO" id="GO:1990234">
    <property type="term" value="C:transferase complex"/>
    <property type="evidence" value="ECO:0007669"/>
    <property type="project" value="UniProtKB-ARBA"/>
</dbReference>
<evidence type="ECO:0000259" key="4">
    <source>
        <dbReference type="PROSITE" id="PS50004"/>
    </source>
</evidence>
<dbReference type="Gene3D" id="2.130.10.10">
    <property type="entry name" value="YVTN repeat-like/Quinoprotein amine dehydrogenase"/>
    <property type="match status" value="7"/>
</dbReference>
<name>W4JU56_HETIT</name>